<organism evidence="1 2">
    <name type="scientific">Methylomicrobium album BG8</name>
    <dbReference type="NCBI Taxonomy" id="686340"/>
    <lineage>
        <taxon>Bacteria</taxon>
        <taxon>Pseudomonadati</taxon>
        <taxon>Pseudomonadota</taxon>
        <taxon>Gammaproteobacteria</taxon>
        <taxon>Methylococcales</taxon>
        <taxon>Methylococcaceae</taxon>
        <taxon>Methylomicrobium</taxon>
    </lineage>
</organism>
<protein>
    <submittedName>
        <fullName evidence="1">Uncharacterized protein</fullName>
    </submittedName>
</protein>
<sequence length="149" mass="16708">MNNFFKKHPFLLLVGGLGLLIVFQREAVMPLVTEVIKSDAFLVDSKDQGSQLPISTEMTAIAFNHCNNYIKSELDSDISVTFTNKPVKAWSLGNYQFLINADINITDESGNMTTKRYVCRITYDKGDDQEGVLDFDNWTMVGVSGIDEI</sequence>
<reference evidence="1 2" key="1">
    <citation type="journal article" date="2013" name="Genome Announc.">
        <title>Genome Sequence of the Obligate Gammaproteobacterial Methanotroph Methylomicrobium album Strain BG8.</title>
        <authorList>
            <person name="Kits K.D."/>
            <person name="Kalyuzhnaya M.G."/>
            <person name="Klotz M.G."/>
            <person name="Jetten M.S."/>
            <person name="Op den Camp H.J."/>
            <person name="Vuilleumier S."/>
            <person name="Bringel F."/>
            <person name="Dispirito A.A."/>
            <person name="Murrell J.C."/>
            <person name="Bruce D."/>
            <person name="Cheng J.F."/>
            <person name="Copeland A."/>
            <person name="Goodwin L."/>
            <person name="Hauser L."/>
            <person name="Lajus A."/>
            <person name="Land M.L."/>
            <person name="Lapidus A."/>
            <person name="Lucas S."/>
            <person name="Medigue C."/>
            <person name="Pitluck S."/>
            <person name="Woyke T."/>
            <person name="Zeytun A."/>
            <person name="Stein L.Y."/>
        </authorList>
    </citation>
    <scope>NUCLEOTIDE SEQUENCE [LARGE SCALE GENOMIC DNA]</scope>
    <source>
        <strain evidence="1 2">BG8</strain>
    </source>
</reference>
<dbReference type="eggNOG" id="ENOG502ZDSM">
    <property type="taxonomic scope" value="Bacteria"/>
</dbReference>
<evidence type="ECO:0000313" key="1">
    <source>
        <dbReference type="EMBL" id="EIC31241.1"/>
    </source>
</evidence>
<accession>H8GGG1</accession>
<name>H8GGG1_METAL</name>
<dbReference type="EMBL" id="CM001475">
    <property type="protein sequence ID" value="EIC31241.1"/>
    <property type="molecule type" value="Genomic_DNA"/>
</dbReference>
<dbReference type="HOGENOM" id="CLU_1784639_0_0_6"/>
<keyword evidence="2" id="KW-1185">Reference proteome</keyword>
<evidence type="ECO:0000313" key="2">
    <source>
        <dbReference type="Proteomes" id="UP000005090"/>
    </source>
</evidence>
<dbReference type="AlphaFoldDB" id="H8GGG1"/>
<dbReference type="Proteomes" id="UP000005090">
    <property type="component" value="Chromosome"/>
</dbReference>
<proteinExistence type="predicted"/>
<dbReference type="RefSeq" id="WP_005374469.1">
    <property type="nucleotide sequence ID" value="NZ_CM001475.1"/>
</dbReference>
<gene>
    <name evidence="1" type="ORF">Metal_3594</name>
</gene>